<protein>
    <submittedName>
        <fullName evidence="2">Uncharacterized protein</fullName>
    </submittedName>
</protein>
<feature type="compositionally biased region" description="Pro residues" evidence="1">
    <location>
        <begin position="88"/>
        <end position="102"/>
    </location>
</feature>
<feature type="region of interest" description="Disordered" evidence="1">
    <location>
        <begin position="216"/>
        <end position="255"/>
    </location>
</feature>
<evidence type="ECO:0000313" key="2">
    <source>
        <dbReference type="EMBL" id="EMD36043.1"/>
    </source>
</evidence>
<name>M2QG79_CERS8</name>
<accession>M2QG79</accession>
<dbReference type="Proteomes" id="UP000016930">
    <property type="component" value="Unassembled WGS sequence"/>
</dbReference>
<reference evidence="2 3" key="1">
    <citation type="journal article" date="2012" name="Proc. Natl. Acad. Sci. U.S.A.">
        <title>Comparative genomics of Ceriporiopsis subvermispora and Phanerochaete chrysosporium provide insight into selective ligninolysis.</title>
        <authorList>
            <person name="Fernandez-Fueyo E."/>
            <person name="Ruiz-Duenas F.J."/>
            <person name="Ferreira P."/>
            <person name="Floudas D."/>
            <person name="Hibbett D.S."/>
            <person name="Canessa P."/>
            <person name="Larrondo L.F."/>
            <person name="James T.Y."/>
            <person name="Seelenfreund D."/>
            <person name="Lobos S."/>
            <person name="Polanco R."/>
            <person name="Tello M."/>
            <person name="Honda Y."/>
            <person name="Watanabe T."/>
            <person name="Watanabe T."/>
            <person name="Ryu J.S."/>
            <person name="Kubicek C.P."/>
            <person name="Schmoll M."/>
            <person name="Gaskell J."/>
            <person name="Hammel K.E."/>
            <person name="St John F.J."/>
            <person name="Vanden Wymelenberg A."/>
            <person name="Sabat G."/>
            <person name="Splinter BonDurant S."/>
            <person name="Syed K."/>
            <person name="Yadav J.S."/>
            <person name="Doddapaneni H."/>
            <person name="Subramanian V."/>
            <person name="Lavin J.L."/>
            <person name="Oguiza J.A."/>
            <person name="Perez G."/>
            <person name="Pisabarro A.G."/>
            <person name="Ramirez L."/>
            <person name="Santoyo F."/>
            <person name="Master E."/>
            <person name="Coutinho P.M."/>
            <person name="Henrissat B."/>
            <person name="Lombard V."/>
            <person name="Magnuson J.K."/>
            <person name="Kuees U."/>
            <person name="Hori C."/>
            <person name="Igarashi K."/>
            <person name="Samejima M."/>
            <person name="Held B.W."/>
            <person name="Barry K.W."/>
            <person name="LaButti K.M."/>
            <person name="Lapidus A."/>
            <person name="Lindquist E.A."/>
            <person name="Lucas S.M."/>
            <person name="Riley R."/>
            <person name="Salamov A.A."/>
            <person name="Hoffmeister D."/>
            <person name="Schwenk D."/>
            <person name="Hadar Y."/>
            <person name="Yarden O."/>
            <person name="de Vries R.P."/>
            <person name="Wiebenga A."/>
            <person name="Stenlid J."/>
            <person name="Eastwood D."/>
            <person name="Grigoriev I.V."/>
            <person name="Berka R.M."/>
            <person name="Blanchette R.A."/>
            <person name="Kersten P."/>
            <person name="Martinez A.T."/>
            <person name="Vicuna R."/>
            <person name="Cullen D."/>
        </authorList>
    </citation>
    <scope>NUCLEOTIDE SEQUENCE [LARGE SCALE GENOMIC DNA]</scope>
    <source>
        <strain evidence="2 3">B</strain>
    </source>
</reference>
<dbReference type="HOGENOM" id="CLU_1089899_0_0_1"/>
<evidence type="ECO:0000256" key="1">
    <source>
        <dbReference type="SAM" id="MobiDB-lite"/>
    </source>
</evidence>
<organism evidence="2 3">
    <name type="scientific">Ceriporiopsis subvermispora (strain B)</name>
    <name type="common">White-rot fungus</name>
    <name type="synonym">Gelatoporia subvermispora</name>
    <dbReference type="NCBI Taxonomy" id="914234"/>
    <lineage>
        <taxon>Eukaryota</taxon>
        <taxon>Fungi</taxon>
        <taxon>Dikarya</taxon>
        <taxon>Basidiomycota</taxon>
        <taxon>Agaricomycotina</taxon>
        <taxon>Agaricomycetes</taxon>
        <taxon>Polyporales</taxon>
        <taxon>Gelatoporiaceae</taxon>
        <taxon>Gelatoporia</taxon>
    </lineage>
</organism>
<dbReference type="AlphaFoldDB" id="M2QG79"/>
<proteinExistence type="predicted"/>
<evidence type="ECO:0000313" key="3">
    <source>
        <dbReference type="Proteomes" id="UP000016930"/>
    </source>
</evidence>
<feature type="region of interest" description="Disordered" evidence="1">
    <location>
        <begin position="1"/>
        <end position="140"/>
    </location>
</feature>
<sequence>MRRDATRPDAFTLHTESGGALFPGPQTAQTPVPTYRPSAGREEQVRAAVFPGQGPNYSPRDSACGHGDVGPRTRRARLGPASSLSVSPPSPPPPPPPTSPSPPRRRQLLQHAPRRLDVYAPPTANTHRAPPWAARRASRSGCDLAQTRGRMRSSVFGLDSPRAPSRAGGLHSGVGGRRAAWMARRGGAAYVVRRRWRRRRGIVCCGQSVSVGDCVRDEEESHRHTVNAPDAALDMDDPLQRRPATFAPSNPASSP</sequence>
<feature type="region of interest" description="Disordered" evidence="1">
    <location>
        <begin position="155"/>
        <end position="174"/>
    </location>
</feature>
<gene>
    <name evidence="2" type="ORF">CERSUDRAFT_96267</name>
</gene>
<dbReference type="EMBL" id="KB445799">
    <property type="protein sequence ID" value="EMD36043.1"/>
    <property type="molecule type" value="Genomic_DNA"/>
</dbReference>
<keyword evidence="3" id="KW-1185">Reference proteome</keyword>